<protein>
    <recommendedName>
        <fullName evidence="2">Methyltransferase domain-containing protein</fullName>
    </recommendedName>
</protein>
<evidence type="ECO:0000313" key="1">
    <source>
        <dbReference type="EMBL" id="GID49187.1"/>
    </source>
</evidence>
<dbReference type="EMBL" id="BOMF01000122">
    <property type="protein sequence ID" value="GID49187.1"/>
    <property type="molecule type" value="Genomic_DNA"/>
</dbReference>
<name>A0ABQ3WSJ6_9ACTN</name>
<evidence type="ECO:0008006" key="2">
    <source>
        <dbReference type="Google" id="ProtNLM"/>
    </source>
</evidence>
<dbReference type="Gene3D" id="3.40.50.150">
    <property type="entry name" value="Vaccinia Virus protein VP39"/>
    <property type="match status" value="1"/>
</dbReference>
<sequence>MADRSAGPVVVDPAQWLRHEVAAFFDPSRWRSPMPGFEHSGYALVEQVRAWQPQFVIDVGCGTNPFKGKIGNLIGIDLVNPAADLVCDLLDAPIRPGSVDLVLALGCINFGSQEIIEQQLRHVASWLTPQGRIVMRANPGLPTGPGLEFFPWSEANVDAIGATVGLYRDGPVRYDTYRDPRGELEPRLVWCYRPGAEGGFR</sequence>
<comment type="caution">
    <text evidence="1">The sequence shown here is derived from an EMBL/GenBank/DDBJ whole genome shotgun (WGS) entry which is preliminary data.</text>
</comment>
<proteinExistence type="predicted"/>
<accession>A0ABQ3WSJ6</accession>
<dbReference type="InterPro" id="IPR029063">
    <property type="entry name" value="SAM-dependent_MTases_sf"/>
</dbReference>
<dbReference type="RefSeq" id="WP_204299314.1">
    <property type="nucleotide sequence ID" value="NZ_BAAAGQ010000026.1"/>
</dbReference>
<organism evidence="1">
    <name type="scientific">Actinoplanes campanulatus</name>
    <dbReference type="NCBI Taxonomy" id="113559"/>
    <lineage>
        <taxon>Bacteria</taxon>
        <taxon>Bacillati</taxon>
        <taxon>Actinomycetota</taxon>
        <taxon>Actinomycetes</taxon>
        <taxon>Micromonosporales</taxon>
        <taxon>Micromonosporaceae</taxon>
        <taxon>Actinoplanes</taxon>
    </lineage>
</organism>
<gene>
    <name evidence="1" type="ORF">Aca07nite_64620</name>
</gene>
<reference evidence="1" key="1">
    <citation type="submission" date="2021-01" db="EMBL/GenBank/DDBJ databases">
        <title>Whole genome shotgun sequence of Actinoplanes capillaceus NBRC 16408.</title>
        <authorList>
            <person name="Komaki H."/>
            <person name="Tamura T."/>
        </authorList>
    </citation>
    <scope>NUCLEOTIDE SEQUENCE [LARGE SCALE GENOMIC DNA]</scope>
    <source>
        <strain evidence="1">NBRC 16408</strain>
    </source>
</reference>
<dbReference type="SUPFAM" id="SSF53335">
    <property type="entry name" value="S-adenosyl-L-methionine-dependent methyltransferases"/>
    <property type="match status" value="1"/>
</dbReference>